<keyword evidence="6" id="KW-1278">Translocase</keyword>
<dbReference type="PANTHER" id="PTHR43297:SF14">
    <property type="entry name" value="ATPASE AAA-TYPE CORE DOMAIN-CONTAINING PROTEIN"/>
    <property type="match status" value="1"/>
</dbReference>
<dbReference type="InterPro" id="IPR027417">
    <property type="entry name" value="P-loop_NTPase"/>
</dbReference>
<dbReference type="Proteomes" id="UP000198959">
    <property type="component" value="Unassembled WGS sequence"/>
</dbReference>
<dbReference type="AlphaFoldDB" id="A0A1C6SY56"/>
<protein>
    <submittedName>
        <fullName evidence="10">ABC transporter</fullName>
    </submittedName>
</protein>
<dbReference type="GO" id="GO:0016887">
    <property type="term" value="F:ATP hydrolysis activity"/>
    <property type="evidence" value="ECO:0007669"/>
    <property type="project" value="InterPro"/>
</dbReference>
<evidence type="ECO:0000256" key="5">
    <source>
        <dbReference type="ARBA" id="ARBA00022519"/>
    </source>
</evidence>
<dbReference type="InterPro" id="IPR003439">
    <property type="entry name" value="ABC_transporter-like_ATP-bd"/>
</dbReference>
<organism evidence="10 11">
    <name type="scientific">Micromonospora pallida</name>
    <dbReference type="NCBI Taxonomy" id="145854"/>
    <lineage>
        <taxon>Bacteria</taxon>
        <taxon>Bacillati</taxon>
        <taxon>Actinomycetota</taxon>
        <taxon>Actinomycetes</taxon>
        <taxon>Micromonosporales</taxon>
        <taxon>Micromonosporaceae</taxon>
        <taxon>Micromonospora</taxon>
    </lineage>
</organism>
<dbReference type="GO" id="GO:0005524">
    <property type="term" value="F:ATP binding"/>
    <property type="evidence" value="ECO:0007669"/>
    <property type="project" value="InterPro"/>
</dbReference>
<accession>A0A1C6SY56</accession>
<dbReference type="GO" id="GO:0016020">
    <property type="term" value="C:membrane"/>
    <property type="evidence" value="ECO:0007669"/>
    <property type="project" value="UniProtKB-SubCell"/>
</dbReference>
<gene>
    <name evidence="10" type="ORF">GA0074692_3829</name>
</gene>
<dbReference type="InterPro" id="IPR050388">
    <property type="entry name" value="ABC_Ni/Peptide_Import"/>
</dbReference>
<feature type="domain" description="ABC transporter" evidence="9">
    <location>
        <begin position="23"/>
        <end position="111"/>
    </location>
</feature>
<evidence type="ECO:0000256" key="1">
    <source>
        <dbReference type="ARBA" id="ARBA00004370"/>
    </source>
</evidence>
<keyword evidence="11" id="KW-1185">Reference proteome</keyword>
<keyword evidence="7" id="KW-0472">Membrane</keyword>
<sequence length="162" mass="17028">MTLLEVADLRVEFPGPTGPVRAVNGVSLEVESGRTLAILGESGSGKSVTAQAVMGILETPPARVTGAVRLRGRELLTLPRKQRDRVSGEEIGMVFQDAMAALNPVFTVGHQLMEVLRVRRGCPGRTPAAGRSSWSTGYGSRPRRTVSGTTRTSSPAGCGNAS</sequence>
<feature type="compositionally biased region" description="Low complexity" evidence="8">
    <location>
        <begin position="145"/>
        <end position="155"/>
    </location>
</feature>
<proteinExistence type="inferred from homology"/>
<comment type="subcellular location">
    <subcellularLocation>
        <location evidence="1">Membrane</location>
    </subcellularLocation>
</comment>
<evidence type="ECO:0000256" key="3">
    <source>
        <dbReference type="ARBA" id="ARBA00022448"/>
    </source>
</evidence>
<evidence type="ECO:0000313" key="10">
    <source>
        <dbReference type="EMBL" id="SCL34428.1"/>
    </source>
</evidence>
<dbReference type="EMBL" id="FMHW01000002">
    <property type="protein sequence ID" value="SCL34428.1"/>
    <property type="molecule type" value="Genomic_DNA"/>
</dbReference>
<keyword evidence="4" id="KW-1003">Cell membrane</keyword>
<dbReference type="PANTHER" id="PTHR43297">
    <property type="entry name" value="OLIGOPEPTIDE TRANSPORT ATP-BINDING PROTEIN APPD"/>
    <property type="match status" value="1"/>
</dbReference>
<evidence type="ECO:0000256" key="2">
    <source>
        <dbReference type="ARBA" id="ARBA00005417"/>
    </source>
</evidence>
<evidence type="ECO:0000313" key="11">
    <source>
        <dbReference type="Proteomes" id="UP000198959"/>
    </source>
</evidence>
<keyword evidence="3" id="KW-0813">Transport</keyword>
<evidence type="ECO:0000256" key="8">
    <source>
        <dbReference type="SAM" id="MobiDB-lite"/>
    </source>
</evidence>
<evidence type="ECO:0000256" key="6">
    <source>
        <dbReference type="ARBA" id="ARBA00022967"/>
    </source>
</evidence>
<comment type="similarity">
    <text evidence="2">Belongs to the ABC transporter superfamily.</text>
</comment>
<dbReference type="Gene3D" id="3.40.50.300">
    <property type="entry name" value="P-loop containing nucleotide triphosphate hydrolases"/>
    <property type="match status" value="1"/>
</dbReference>
<dbReference type="SUPFAM" id="SSF52540">
    <property type="entry name" value="P-loop containing nucleoside triphosphate hydrolases"/>
    <property type="match status" value="1"/>
</dbReference>
<feature type="region of interest" description="Disordered" evidence="8">
    <location>
        <begin position="122"/>
        <end position="162"/>
    </location>
</feature>
<evidence type="ECO:0000256" key="4">
    <source>
        <dbReference type="ARBA" id="ARBA00022475"/>
    </source>
</evidence>
<keyword evidence="5" id="KW-0997">Cell inner membrane</keyword>
<name>A0A1C6SY56_9ACTN</name>
<evidence type="ECO:0000256" key="7">
    <source>
        <dbReference type="ARBA" id="ARBA00023136"/>
    </source>
</evidence>
<dbReference type="Pfam" id="PF00005">
    <property type="entry name" value="ABC_tran"/>
    <property type="match status" value="1"/>
</dbReference>
<reference evidence="11" key="1">
    <citation type="submission" date="2016-06" db="EMBL/GenBank/DDBJ databases">
        <authorList>
            <person name="Varghese N."/>
            <person name="Submissions Spin"/>
        </authorList>
    </citation>
    <scope>NUCLEOTIDE SEQUENCE [LARGE SCALE GENOMIC DNA]</scope>
    <source>
        <strain evidence="11">DSM 43817</strain>
    </source>
</reference>
<evidence type="ECO:0000259" key="9">
    <source>
        <dbReference type="Pfam" id="PF00005"/>
    </source>
</evidence>
<dbReference type="STRING" id="145854.GA0074692_3829"/>